<comment type="subcellular location">
    <subcellularLocation>
        <location evidence="1">Cell membrane</location>
        <topology evidence="1">Multi-pass membrane protein</topology>
    </subcellularLocation>
</comment>
<dbReference type="InterPro" id="IPR001123">
    <property type="entry name" value="LeuE-type"/>
</dbReference>
<evidence type="ECO:0000313" key="7">
    <source>
        <dbReference type="EMBL" id="SDL35954.1"/>
    </source>
</evidence>
<sequence length="203" mass="21287">MAAITLPALGLFVTTLGVAILSPGPAIIAASRSAAARGRQASMPYAMGLAIGASFWCLFALFGLTVLFRVLPQSYTVLRFLGGAYLLWIAIQMWRHAADPLAMEGESVAGPGFRQGLALNLSNPKPALFYAGVIMTIFPALSTAGAAVIYLVALSVEVCFYAAVTVLMATGPMRRGYRAAKTAIDRIAGTLIGALGLTLILRH</sequence>
<accession>A0A1G9JFQ8</accession>
<keyword evidence="3 6" id="KW-0812">Transmembrane</keyword>
<evidence type="ECO:0000313" key="8">
    <source>
        <dbReference type="Proteomes" id="UP000199555"/>
    </source>
</evidence>
<dbReference type="PANTHER" id="PTHR30086">
    <property type="entry name" value="ARGININE EXPORTER PROTEIN ARGO"/>
    <property type="match status" value="1"/>
</dbReference>
<evidence type="ECO:0000256" key="3">
    <source>
        <dbReference type="ARBA" id="ARBA00022692"/>
    </source>
</evidence>
<feature type="transmembrane region" description="Helical" evidence="6">
    <location>
        <begin position="127"/>
        <end position="151"/>
    </location>
</feature>
<dbReference type="GO" id="GO:0005886">
    <property type="term" value="C:plasma membrane"/>
    <property type="evidence" value="ECO:0007669"/>
    <property type="project" value="UniProtKB-SubCell"/>
</dbReference>
<dbReference type="AlphaFoldDB" id="A0A1G9JFQ8"/>
<evidence type="ECO:0000256" key="5">
    <source>
        <dbReference type="ARBA" id="ARBA00023136"/>
    </source>
</evidence>
<dbReference type="STRING" id="525640.SAMN04487971_109104"/>
<name>A0A1G9JFQ8_9RHOB</name>
<evidence type="ECO:0000256" key="1">
    <source>
        <dbReference type="ARBA" id="ARBA00004651"/>
    </source>
</evidence>
<keyword evidence="8" id="KW-1185">Reference proteome</keyword>
<dbReference type="RefSeq" id="WP_090755948.1">
    <property type="nucleotide sequence ID" value="NZ_FNGE01000009.1"/>
</dbReference>
<protein>
    <submittedName>
        <fullName evidence="7">Threonine/homoserine/homoserine lactone efflux protein</fullName>
    </submittedName>
</protein>
<dbReference type="PANTHER" id="PTHR30086:SF19">
    <property type="entry name" value="THREONINE EFFLUX PROTEIN"/>
    <property type="match status" value="1"/>
</dbReference>
<dbReference type="GO" id="GO:0015171">
    <property type="term" value="F:amino acid transmembrane transporter activity"/>
    <property type="evidence" value="ECO:0007669"/>
    <property type="project" value="TreeGrafter"/>
</dbReference>
<gene>
    <name evidence="7" type="ORF">SAMN04487971_109104</name>
</gene>
<reference evidence="8" key="1">
    <citation type="submission" date="2016-10" db="EMBL/GenBank/DDBJ databases">
        <authorList>
            <person name="Varghese N."/>
            <person name="Submissions S."/>
        </authorList>
    </citation>
    <scope>NUCLEOTIDE SEQUENCE [LARGE SCALE GENOMIC DNA]</scope>
    <source>
        <strain evidence="8">CGMCC 1.7655</strain>
    </source>
</reference>
<dbReference type="OrthoDB" id="9804822at2"/>
<evidence type="ECO:0000256" key="4">
    <source>
        <dbReference type="ARBA" id="ARBA00022989"/>
    </source>
</evidence>
<keyword evidence="5 6" id="KW-0472">Membrane</keyword>
<dbReference type="EMBL" id="FNGE01000009">
    <property type="protein sequence ID" value="SDL35954.1"/>
    <property type="molecule type" value="Genomic_DNA"/>
</dbReference>
<organism evidence="7 8">
    <name type="scientific">Paracoccus chinensis</name>
    <dbReference type="NCBI Taxonomy" id="525640"/>
    <lineage>
        <taxon>Bacteria</taxon>
        <taxon>Pseudomonadati</taxon>
        <taxon>Pseudomonadota</taxon>
        <taxon>Alphaproteobacteria</taxon>
        <taxon>Rhodobacterales</taxon>
        <taxon>Paracoccaceae</taxon>
        <taxon>Paracoccus</taxon>
    </lineage>
</organism>
<dbReference type="Pfam" id="PF01810">
    <property type="entry name" value="LysE"/>
    <property type="match status" value="1"/>
</dbReference>
<feature type="transmembrane region" description="Helical" evidence="6">
    <location>
        <begin position="183"/>
        <end position="201"/>
    </location>
</feature>
<feature type="transmembrane region" description="Helical" evidence="6">
    <location>
        <begin position="158"/>
        <end position="177"/>
    </location>
</feature>
<dbReference type="Proteomes" id="UP000199555">
    <property type="component" value="Unassembled WGS sequence"/>
</dbReference>
<feature type="transmembrane region" description="Helical" evidence="6">
    <location>
        <begin position="75"/>
        <end position="94"/>
    </location>
</feature>
<keyword evidence="4 6" id="KW-1133">Transmembrane helix</keyword>
<proteinExistence type="predicted"/>
<evidence type="ECO:0000256" key="2">
    <source>
        <dbReference type="ARBA" id="ARBA00022475"/>
    </source>
</evidence>
<keyword evidence="2" id="KW-1003">Cell membrane</keyword>
<feature type="transmembrane region" description="Helical" evidence="6">
    <location>
        <begin position="45"/>
        <end position="68"/>
    </location>
</feature>
<evidence type="ECO:0000256" key="6">
    <source>
        <dbReference type="SAM" id="Phobius"/>
    </source>
</evidence>